<dbReference type="InterPro" id="IPR010406">
    <property type="entry name" value="DUF1003"/>
</dbReference>
<comment type="caution">
    <text evidence="2">The sequence shown here is derived from an EMBL/GenBank/DDBJ whole genome shotgun (WGS) entry which is preliminary data.</text>
</comment>
<dbReference type="OrthoDB" id="9795736at2"/>
<organism evidence="2 3">
    <name type="scientific">Paenibacillus zeisoli</name>
    <dbReference type="NCBI Taxonomy" id="2496267"/>
    <lineage>
        <taxon>Bacteria</taxon>
        <taxon>Bacillati</taxon>
        <taxon>Bacillota</taxon>
        <taxon>Bacilli</taxon>
        <taxon>Bacillales</taxon>
        <taxon>Paenibacillaceae</taxon>
        <taxon>Paenibacillus</taxon>
    </lineage>
</organism>
<reference evidence="2 3" key="1">
    <citation type="submission" date="2018-12" db="EMBL/GenBank/DDBJ databases">
        <authorList>
            <person name="Sun L."/>
            <person name="Chen Z."/>
        </authorList>
    </citation>
    <scope>NUCLEOTIDE SEQUENCE [LARGE SCALE GENOMIC DNA]</scope>
    <source>
        <strain evidence="2 3">3-5-3</strain>
    </source>
</reference>
<dbReference type="PANTHER" id="PTHR41386">
    <property type="entry name" value="INTEGRAL MEMBRANE PROTEIN-RELATED"/>
    <property type="match status" value="1"/>
</dbReference>
<protein>
    <submittedName>
        <fullName evidence="2">DUF1003 domain-containing protein</fullName>
    </submittedName>
</protein>
<gene>
    <name evidence="2" type="ORF">EJP77_00685</name>
</gene>
<dbReference type="Proteomes" id="UP000272464">
    <property type="component" value="Unassembled WGS sequence"/>
</dbReference>
<feature type="transmembrane region" description="Helical" evidence="1">
    <location>
        <begin position="105"/>
        <end position="124"/>
    </location>
</feature>
<evidence type="ECO:0000256" key="1">
    <source>
        <dbReference type="SAM" id="Phobius"/>
    </source>
</evidence>
<accession>A0A433XN99</accession>
<dbReference type="PANTHER" id="PTHR41386:SF1">
    <property type="entry name" value="MEMBRANE PROTEIN"/>
    <property type="match status" value="1"/>
</dbReference>
<dbReference type="EMBL" id="RZNX01000001">
    <property type="protein sequence ID" value="RUT35573.1"/>
    <property type="molecule type" value="Genomic_DNA"/>
</dbReference>
<evidence type="ECO:0000313" key="3">
    <source>
        <dbReference type="Proteomes" id="UP000272464"/>
    </source>
</evidence>
<keyword evidence="1" id="KW-0472">Membrane</keyword>
<dbReference type="Pfam" id="PF06210">
    <property type="entry name" value="DUF1003"/>
    <property type="match status" value="1"/>
</dbReference>
<keyword evidence="3" id="KW-1185">Reference proteome</keyword>
<dbReference type="AlphaFoldDB" id="A0A433XN99"/>
<name>A0A433XN99_9BACL</name>
<keyword evidence="1" id="KW-1133">Transmembrane helix</keyword>
<evidence type="ECO:0000313" key="2">
    <source>
        <dbReference type="EMBL" id="RUT35573.1"/>
    </source>
</evidence>
<feature type="transmembrane region" description="Helical" evidence="1">
    <location>
        <begin position="76"/>
        <end position="99"/>
    </location>
</feature>
<proteinExistence type="predicted"/>
<dbReference type="RefSeq" id="WP_127197273.1">
    <property type="nucleotide sequence ID" value="NZ_RZNX01000001.1"/>
</dbReference>
<keyword evidence="1" id="KW-0812">Transmembrane</keyword>
<sequence length="186" mass="21587">MRKHSHSQPTDASKSELNADELLFHELEQFPEGKLDTHDIHRLAKMVNEYQGKIKAGLLEQHERNAGTGARIADKVAIFGGSWKFIFSLAAIMSSWLIWNHSRSSLFILSFILSIFTVFQATLIQMSQNRQAVKDKQEQIMDIAINYKAEKENVEIQNHLLHMEERLKYMEAATLNKRRHVRRNQS</sequence>